<dbReference type="Gene3D" id="3.40.50.1240">
    <property type="entry name" value="Phosphoglycerate mutase-like"/>
    <property type="match status" value="1"/>
</dbReference>
<dbReference type="PANTHER" id="PTHR21340">
    <property type="entry name" value="DIADENOSINE 5,5-P1,P4-TETRAPHOSPHATE PYROPHOSPHOHYDROLASE MUTT"/>
    <property type="match status" value="1"/>
</dbReference>
<keyword evidence="2 3" id="KW-0378">Hydrolase</keyword>
<organism evidence="6 7">
    <name type="scientific">Pseudokineococcus marinus</name>
    <dbReference type="NCBI Taxonomy" id="351215"/>
    <lineage>
        <taxon>Bacteria</taxon>
        <taxon>Bacillati</taxon>
        <taxon>Actinomycetota</taxon>
        <taxon>Actinomycetes</taxon>
        <taxon>Kineosporiales</taxon>
        <taxon>Kineosporiaceae</taxon>
        <taxon>Pseudokineococcus</taxon>
    </lineage>
</organism>
<feature type="region of interest" description="Disordered" evidence="4">
    <location>
        <begin position="1"/>
        <end position="65"/>
    </location>
</feature>
<protein>
    <submittedName>
        <fullName evidence="6">NUDIX hydrolase</fullName>
    </submittedName>
</protein>
<evidence type="ECO:0000256" key="2">
    <source>
        <dbReference type="ARBA" id="ARBA00022801"/>
    </source>
</evidence>
<dbReference type="GO" id="GO:0006754">
    <property type="term" value="P:ATP biosynthetic process"/>
    <property type="evidence" value="ECO:0007669"/>
    <property type="project" value="TreeGrafter"/>
</dbReference>
<reference evidence="6 7" key="1">
    <citation type="submission" date="2020-05" db="EMBL/GenBank/DDBJ databases">
        <title>MicrobeNet Type strains.</title>
        <authorList>
            <person name="Nicholson A.C."/>
        </authorList>
    </citation>
    <scope>NUCLEOTIDE SEQUENCE [LARGE SCALE GENOMIC DNA]</scope>
    <source>
        <strain evidence="6 7">JCM 14547</strain>
    </source>
</reference>
<feature type="domain" description="Nudix hydrolase" evidence="5">
    <location>
        <begin position="65"/>
        <end position="197"/>
    </location>
</feature>
<comment type="similarity">
    <text evidence="1 3">Belongs to the Nudix hydrolase family.</text>
</comment>
<dbReference type="InterPro" id="IPR051325">
    <property type="entry name" value="Nudix_hydrolase_domain"/>
</dbReference>
<dbReference type="PRINTS" id="PR00502">
    <property type="entry name" value="NUDIXFAMILY"/>
</dbReference>
<dbReference type="Gene3D" id="3.90.79.10">
    <property type="entry name" value="Nucleoside Triphosphate Pyrophosphohydrolase"/>
    <property type="match status" value="1"/>
</dbReference>
<dbReference type="InterPro" id="IPR015797">
    <property type="entry name" value="NUDIX_hydrolase-like_dom_sf"/>
</dbReference>
<name>A0A849BIB2_9ACTN</name>
<dbReference type="Pfam" id="PF00300">
    <property type="entry name" value="His_Phos_1"/>
    <property type="match status" value="1"/>
</dbReference>
<evidence type="ECO:0000256" key="4">
    <source>
        <dbReference type="SAM" id="MobiDB-lite"/>
    </source>
</evidence>
<dbReference type="InterPro" id="IPR000086">
    <property type="entry name" value="NUDIX_hydrolase_dom"/>
</dbReference>
<dbReference type="SMART" id="SM00855">
    <property type="entry name" value="PGAM"/>
    <property type="match status" value="1"/>
</dbReference>
<evidence type="ECO:0000256" key="3">
    <source>
        <dbReference type="RuleBase" id="RU003476"/>
    </source>
</evidence>
<dbReference type="SUPFAM" id="SSF53254">
    <property type="entry name" value="Phosphoglycerate mutase-like"/>
    <property type="match status" value="1"/>
</dbReference>
<dbReference type="PANTHER" id="PTHR21340:SF0">
    <property type="entry name" value="BIS(5'-NUCLEOSYL)-TETRAPHOSPHATASE [ASYMMETRICAL]"/>
    <property type="match status" value="1"/>
</dbReference>
<sequence length="375" mass="39873">MDPAPRPRPGPDRGRAPLAAVPPPAPRTTPPPVAKSAAPQPHPLRSSTEDAASAEPDGPLAGRTDPVRAAGALVWRVRSGRLQVALVHRPAYDDWSFPKGKLDPGESAVGAAVREVAEETGLRVVLGQPLPAARYVLGGSGDRVVKHVAYWAAPAPAGGLPRPPRPREVDRTEWVDVDEAHRRLTRRGDQVQLRALAALHEDGCLDTWALVVVRHGHARPTTVWAHDEADRPLVASGRREAKQLVPLLAARGPARVVSSPWERCLQTVRPFVEDSGVGLRTKGRLTESAHRRDPDKVARYVGHLVDKGRPVVVCTHRPVLGTLLGALAGRAAAGSGAGAAIPATDPFLAPGEALVAHVSRRSGRVVAVERHAPQP</sequence>
<dbReference type="Proteomes" id="UP000555552">
    <property type="component" value="Unassembled WGS sequence"/>
</dbReference>
<dbReference type="CDD" id="cd03673">
    <property type="entry name" value="NUDIX_Ap6A_hydrolase"/>
    <property type="match status" value="1"/>
</dbReference>
<comment type="caution">
    <text evidence="6">The sequence shown here is derived from an EMBL/GenBank/DDBJ whole genome shotgun (WGS) entry which is preliminary data.</text>
</comment>
<dbReference type="InterPro" id="IPR020084">
    <property type="entry name" value="NUDIX_hydrolase_CS"/>
</dbReference>
<dbReference type="Pfam" id="PF00293">
    <property type="entry name" value="NUDIX"/>
    <property type="match status" value="1"/>
</dbReference>
<accession>A0A849BIB2</accession>
<evidence type="ECO:0000256" key="1">
    <source>
        <dbReference type="ARBA" id="ARBA00005582"/>
    </source>
</evidence>
<dbReference type="AlphaFoldDB" id="A0A849BIB2"/>
<dbReference type="GO" id="GO:0004081">
    <property type="term" value="F:bis(5'-nucleosyl)-tetraphosphatase (asymmetrical) activity"/>
    <property type="evidence" value="ECO:0007669"/>
    <property type="project" value="TreeGrafter"/>
</dbReference>
<gene>
    <name evidence="6" type="ORF">HLB09_07400</name>
</gene>
<keyword evidence="7" id="KW-1185">Reference proteome</keyword>
<dbReference type="InterPro" id="IPR013078">
    <property type="entry name" value="His_Pase_superF_clade-1"/>
</dbReference>
<feature type="compositionally biased region" description="Pro residues" evidence="4">
    <location>
        <begin position="20"/>
        <end position="33"/>
    </location>
</feature>
<dbReference type="CDD" id="cd07040">
    <property type="entry name" value="HP"/>
    <property type="match status" value="1"/>
</dbReference>
<dbReference type="PROSITE" id="PS51462">
    <property type="entry name" value="NUDIX"/>
    <property type="match status" value="1"/>
</dbReference>
<dbReference type="GO" id="GO:0006167">
    <property type="term" value="P:AMP biosynthetic process"/>
    <property type="evidence" value="ECO:0007669"/>
    <property type="project" value="TreeGrafter"/>
</dbReference>
<dbReference type="EMBL" id="JABEMA010000080">
    <property type="protein sequence ID" value="NNH22920.1"/>
    <property type="molecule type" value="Genomic_DNA"/>
</dbReference>
<dbReference type="SUPFAM" id="SSF55811">
    <property type="entry name" value="Nudix"/>
    <property type="match status" value="1"/>
</dbReference>
<proteinExistence type="inferred from homology"/>
<evidence type="ECO:0000259" key="5">
    <source>
        <dbReference type="PROSITE" id="PS51462"/>
    </source>
</evidence>
<evidence type="ECO:0000313" key="6">
    <source>
        <dbReference type="EMBL" id="NNH22920.1"/>
    </source>
</evidence>
<dbReference type="InterPro" id="IPR020476">
    <property type="entry name" value="Nudix_hydrolase"/>
</dbReference>
<evidence type="ECO:0000313" key="7">
    <source>
        <dbReference type="Proteomes" id="UP000555552"/>
    </source>
</evidence>
<dbReference type="InterPro" id="IPR029033">
    <property type="entry name" value="His_PPase_superfam"/>
</dbReference>
<dbReference type="PROSITE" id="PS00893">
    <property type="entry name" value="NUDIX_BOX"/>
    <property type="match status" value="1"/>
</dbReference>